<gene>
    <name evidence="2" type="ORF">CFN78_17000</name>
</gene>
<dbReference type="AlphaFoldDB" id="A0A263D4C3"/>
<dbReference type="EMBL" id="NKYE01000009">
    <property type="protein sequence ID" value="OZM72215.1"/>
    <property type="molecule type" value="Genomic_DNA"/>
</dbReference>
<protein>
    <submittedName>
        <fullName evidence="2">Uncharacterized protein</fullName>
    </submittedName>
</protein>
<evidence type="ECO:0000256" key="1">
    <source>
        <dbReference type="SAM" id="MobiDB-lite"/>
    </source>
</evidence>
<evidence type="ECO:0000313" key="2">
    <source>
        <dbReference type="EMBL" id="OZM72215.1"/>
    </source>
</evidence>
<proteinExistence type="predicted"/>
<name>A0A263D4C3_9PSEU</name>
<organism evidence="2 3">
    <name type="scientific">Amycolatopsis antarctica</name>
    <dbReference type="NCBI Taxonomy" id="1854586"/>
    <lineage>
        <taxon>Bacteria</taxon>
        <taxon>Bacillati</taxon>
        <taxon>Actinomycetota</taxon>
        <taxon>Actinomycetes</taxon>
        <taxon>Pseudonocardiales</taxon>
        <taxon>Pseudonocardiaceae</taxon>
        <taxon>Amycolatopsis</taxon>
    </lineage>
</organism>
<keyword evidence="3" id="KW-1185">Reference proteome</keyword>
<dbReference type="Proteomes" id="UP000242444">
    <property type="component" value="Unassembled WGS sequence"/>
</dbReference>
<reference evidence="2 3" key="1">
    <citation type="submission" date="2017-07" db="EMBL/GenBank/DDBJ databases">
        <title>Amycolatopsis antarcticus sp. nov., isolated from the surface of an Antarcticus brown macroalga.</title>
        <authorList>
            <person name="Wang J."/>
            <person name="Leiva S."/>
            <person name="Huang J."/>
            <person name="Huang Y."/>
        </authorList>
    </citation>
    <scope>NUCLEOTIDE SEQUENCE [LARGE SCALE GENOMIC DNA]</scope>
    <source>
        <strain evidence="2 3">AU-G6</strain>
    </source>
</reference>
<dbReference type="InParanoid" id="A0A263D4C3"/>
<feature type="region of interest" description="Disordered" evidence="1">
    <location>
        <begin position="88"/>
        <end position="142"/>
    </location>
</feature>
<sequence>MSFGRSSGIDTRAGVTIDGATKLQCHLDGSGFVDLSWSTESVLPVAEFELSLSREALAEFVRQGCEALVVLNRWDDCDPDNIGEVRIFDDAPTQVCPPVSPGATGDAGNRARQAPRTDARAAAGEQTYPERDRQNKQQKGNR</sequence>
<dbReference type="RefSeq" id="WP_094863785.1">
    <property type="nucleotide sequence ID" value="NZ_NKYE01000009.1"/>
</dbReference>
<evidence type="ECO:0000313" key="3">
    <source>
        <dbReference type="Proteomes" id="UP000242444"/>
    </source>
</evidence>
<comment type="caution">
    <text evidence="2">The sequence shown here is derived from an EMBL/GenBank/DDBJ whole genome shotgun (WGS) entry which is preliminary data.</text>
</comment>
<accession>A0A263D4C3</accession>